<accession>A0A2C5Z2C0</accession>
<protein>
    <recommendedName>
        <fullName evidence="3">Cdc23 domain-containing protein</fullName>
    </recommendedName>
</protein>
<proteinExistence type="predicted"/>
<dbReference type="AlphaFoldDB" id="A0A2C5Z2C0"/>
<dbReference type="STRING" id="2004952.A0A2C5Z2C0"/>
<evidence type="ECO:0000313" key="2">
    <source>
        <dbReference type="Proteomes" id="UP000226431"/>
    </source>
</evidence>
<name>A0A2C5Z2C0_9HYPO</name>
<reference evidence="1 2" key="1">
    <citation type="submission" date="2017-06" db="EMBL/GenBank/DDBJ databases">
        <title>Ant-infecting Ophiocordyceps genomes reveal a high diversity of potential behavioral manipulation genes and a possible major role for enterotoxins.</title>
        <authorList>
            <person name="De Bekker C."/>
            <person name="Evans H.C."/>
            <person name="Brachmann A."/>
            <person name="Hughes D.P."/>
        </authorList>
    </citation>
    <scope>NUCLEOTIDE SEQUENCE [LARGE SCALE GENOMIC DNA]</scope>
    <source>
        <strain evidence="1 2">Map16</strain>
    </source>
</reference>
<evidence type="ECO:0000313" key="1">
    <source>
        <dbReference type="EMBL" id="PHH74136.1"/>
    </source>
</evidence>
<dbReference type="OrthoDB" id="4838614at2759"/>
<dbReference type="Proteomes" id="UP000226431">
    <property type="component" value="Unassembled WGS sequence"/>
</dbReference>
<gene>
    <name evidence="1" type="ORF">CDD80_3295</name>
</gene>
<evidence type="ECO:0008006" key="3">
    <source>
        <dbReference type="Google" id="ProtNLM"/>
    </source>
</evidence>
<dbReference type="EMBL" id="NJES01000293">
    <property type="protein sequence ID" value="PHH74136.1"/>
    <property type="molecule type" value="Genomic_DNA"/>
</dbReference>
<sequence>MGGIWTSFHSHHGQDVTAHLDLPICDDFDAELEEFSRLVRFGDFRAAKEYFEEQLADYRTHPYVFIQYAEMLLEMGDYRSFGLLRPEPVLGFRIRVRIYRGLDR</sequence>
<keyword evidence="2" id="KW-1185">Reference proteome</keyword>
<comment type="caution">
    <text evidence="1">The sequence shown here is derived from an EMBL/GenBank/DDBJ whole genome shotgun (WGS) entry which is preliminary data.</text>
</comment>
<organism evidence="1 2">
    <name type="scientific">Ophiocordyceps camponoti-rufipedis</name>
    <dbReference type="NCBI Taxonomy" id="2004952"/>
    <lineage>
        <taxon>Eukaryota</taxon>
        <taxon>Fungi</taxon>
        <taxon>Dikarya</taxon>
        <taxon>Ascomycota</taxon>
        <taxon>Pezizomycotina</taxon>
        <taxon>Sordariomycetes</taxon>
        <taxon>Hypocreomycetidae</taxon>
        <taxon>Hypocreales</taxon>
        <taxon>Ophiocordycipitaceae</taxon>
        <taxon>Ophiocordyceps</taxon>
    </lineage>
</organism>